<dbReference type="AlphaFoldDB" id="A0A8E0RU02"/>
<protein>
    <submittedName>
        <fullName evidence="2">Uncharacterized protein</fullName>
    </submittedName>
</protein>
<dbReference type="PANTHER" id="PTHR22746:SF10">
    <property type="entry name" value="GUANINE NUCLEOTIDE EXCHANGE FACTOR SUBUNIT RIC1"/>
    <property type="match status" value="1"/>
</dbReference>
<feature type="region of interest" description="Disordered" evidence="1">
    <location>
        <begin position="152"/>
        <end position="176"/>
    </location>
</feature>
<feature type="non-terminal residue" evidence="2">
    <location>
        <position position="279"/>
    </location>
</feature>
<dbReference type="EMBL" id="LUCM01007909">
    <property type="protein sequence ID" value="KAA0189210.1"/>
    <property type="molecule type" value="Genomic_DNA"/>
</dbReference>
<accession>A0A8E0RU02</accession>
<dbReference type="Proteomes" id="UP000728185">
    <property type="component" value="Unassembled WGS sequence"/>
</dbReference>
<organism evidence="2 3">
    <name type="scientific">Fasciolopsis buskii</name>
    <dbReference type="NCBI Taxonomy" id="27845"/>
    <lineage>
        <taxon>Eukaryota</taxon>
        <taxon>Metazoa</taxon>
        <taxon>Spiralia</taxon>
        <taxon>Lophotrochozoa</taxon>
        <taxon>Platyhelminthes</taxon>
        <taxon>Trematoda</taxon>
        <taxon>Digenea</taxon>
        <taxon>Plagiorchiida</taxon>
        <taxon>Echinostomata</taxon>
        <taxon>Echinostomatoidea</taxon>
        <taxon>Fasciolidae</taxon>
        <taxon>Fasciolopsis</taxon>
    </lineage>
</organism>
<dbReference type="OrthoDB" id="67540at2759"/>
<proteinExistence type="predicted"/>
<gene>
    <name evidence="2" type="ORF">FBUS_10498</name>
</gene>
<dbReference type="GO" id="GO:0006886">
    <property type="term" value="P:intracellular protein transport"/>
    <property type="evidence" value="ECO:0007669"/>
    <property type="project" value="InterPro"/>
</dbReference>
<sequence length="279" mass="31031">CDVLILLPFLQDNHRHLLLQTAERVLFTNRAQLTKTRSPQILSLPALYLKHNWPLRVRTYPCEQRLDDQFAIRHSIRGSSTPLLVDCHLDLFTTLTKDGRVHVFSLAETGSSSKRKHMEITAIQIIDLTNLITFPTCVVRLCLSTLMAKLPTSPPDPTDVKRSKPNPSVATPPSCVPKCTTKANGLVVDRSSSHNVNTDGDEEQKVNDDGLDLLHPAVRPYLSVGGASPKSLLLNYAGQLFILQPSLASSPDDEDESVRKSRLRGSRAQIRVRISHPCH</sequence>
<dbReference type="InterPro" id="IPR040096">
    <property type="entry name" value="Ric1"/>
</dbReference>
<dbReference type="GO" id="GO:0000139">
    <property type="term" value="C:Golgi membrane"/>
    <property type="evidence" value="ECO:0007669"/>
    <property type="project" value="TreeGrafter"/>
</dbReference>
<evidence type="ECO:0000313" key="3">
    <source>
        <dbReference type="Proteomes" id="UP000728185"/>
    </source>
</evidence>
<dbReference type="GO" id="GO:0042147">
    <property type="term" value="P:retrograde transport, endosome to Golgi"/>
    <property type="evidence" value="ECO:0007669"/>
    <property type="project" value="TreeGrafter"/>
</dbReference>
<dbReference type="GO" id="GO:0034066">
    <property type="term" value="C:Ric1-Rgp1 guanyl-nucleotide exchange factor complex"/>
    <property type="evidence" value="ECO:0007669"/>
    <property type="project" value="InterPro"/>
</dbReference>
<evidence type="ECO:0000313" key="2">
    <source>
        <dbReference type="EMBL" id="KAA0189210.1"/>
    </source>
</evidence>
<dbReference type="PANTHER" id="PTHR22746">
    <property type="entry name" value="RAB6A-GEF COMPLEX PARTNER PROTEIN 1"/>
    <property type="match status" value="1"/>
</dbReference>
<comment type="caution">
    <text evidence="2">The sequence shown here is derived from an EMBL/GenBank/DDBJ whole genome shotgun (WGS) entry which is preliminary data.</text>
</comment>
<keyword evidence="3" id="KW-1185">Reference proteome</keyword>
<dbReference type="GO" id="GO:0005829">
    <property type="term" value="C:cytosol"/>
    <property type="evidence" value="ECO:0007669"/>
    <property type="project" value="TreeGrafter"/>
</dbReference>
<evidence type="ECO:0000256" key="1">
    <source>
        <dbReference type="SAM" id="MobiDB-lite"/>
    </source>
</evidence>
<name>A0A8E0RU02_9TREM</name>
<reference evidence="2" key="1">
    <citation type="submission" date="2019-05" db="EMBL/GenBank/DDBJ databases">
        <title>Annotation for the trematode Fasciolopsis buski.</title>
        <authorList>
            <person name="Choi Y.-J."/>
        </authorList>
    </citation>
    <scope>NUCLEOTIDE SEQUENCE</scope>
    <source>
        <strain evidence="2">HT</strain>
        <tissue evidence="2">Whole worm</tissue>
    </source>
</reference>